<accession>A0AAV9KS89</accession>
<reference evidence="2 3" key="1">
    <citation type="submission" date="2023-10" db="EMBL/GenBank/DDBJ databases">
        <title>Genome-Wide Identification Analysis in wild type Solanum Pinnatisectum Reveals Some Genes Defensing Phytophthora Infestans.</title>
        <authorList>
            <person name="Sun C."/>
        </authorList>
    </citation>
    <scope>NUCLEOTIDE SEQUENCE [LARGE SCALE GENOMIC DNA]</scope>
    <source>
        <strain evidence="2">LQN</strain>
        <tissue evidence="2">Leaf</tissue>
    </source>
</reference>
<feature type="region of interest" description="Disordered" evidence="1">
    <location>
        <begin position="1"/>
        <end position="39"/>
    </location>
</feature>
<dbReference type="Proteomes" id="UP001311915">
    <property type="component" value="Unassembled WGS sequence"/>
</dbReference>
<name>A0AAV9KS89_9SOLN</name>
<keyword evidence="3" id="KW-1185">Reference proteome</keyword>
<proteinExistence type="predicted"/>
<feature type="compositionally biased region" description="Polar residues" evidence="1">
    <location>
        <begin position="1"/>
        <end position="10"/>
    </location>
</feature>
<evidence type="ECO:0000313" key="3">
    <source>
        <dbReference type="Proteomes" id="UP001311915"/>
    </source>
</evidence>
<dbReference type="EMBL" id="JAWPEI010000009">
    <property type="protein sequence ID" value="KAK4716272.1"/>
    <property type="molecule type" value="Genomic_DNA"/>
</dbReference>
<protein>
    <submittedName>
        <fullName evidence="2">Uncharacterized protein</fullName>
    </submittedName>
</protein>
<evidence type="ECO:0000256" key="1">
    <source>
        <dbReference type="SAM" id="MobiDB-lite"/>
    </source>
</evidence>
<dbReference type="AlphaFoldDB" id="A0AAV9KS89"/>
<comment type="caution">
    <text evidence="2">The sequence shown here is derived from an EMBL/GenBank/DDBJ whole genome shotgun (WGS) entry which is preliminary data.</text>
</comment>
<sequence>MVRACTSASGDQEPIPTPASGTTIQGRGTGRGQGQGRGLCRGGCTSSESTQYYCHLVLQDTLTHMLGLLEGMAQAGTLSIISNASPTRVRDSQTPRTHPTTVVASCLDGMELPSIVSHLANRPSMTIDEQKMFGWYRIKNPPTYTGD</sequence>
<organism evidence="2 3">
    <name type="scientific">Solanum pinnatisectum</name>
    <name type="common">tansyleaf nightshade</name>
    <dbReference type="NCBI Taxonomy" id="50273"/>
    <lineage>
        <taxon>Eukaryota</taxon>
        <taxon>Viridiplantae</taxon>
        <taxon>Streptophyta</taxon>
        <taxon>Embryophyta</taxon>
        <taxon>Tracheophyta</taxon>
        <taxon>Spermatophyta</taxon>
        <taxon>Magnoliopsida</taxon>
        <taxon>eudicotyledons</taxon>
        <taxon>Gunneridae</taxon>
        <taxon>Pentapetalae</taxon>
        <taxon>asterids</taxon>
        <taxon>lamiids</taxon>
        <taxon>Solanales</taxon>
        <taxon>Solanaceae</taxon>
        <taxon>Solanoideae</taxon>
        <taxon>Solaneae</taxon>
        <taxon>Solanum</taxon>
    </lineage>
</organism>
<feature type="compositionally biased region" description="Gly residues" evidence="1">
    <location>
        <begin position="27"/>
        <end position="39"/>
    </location>
</feature>
<evidence type="ECO:0000313" key="2">
    <source>
        <dbReference type="EMBL" id="KAK4716272.1"/>
    </source>
</evidence>
<gene>
    <name evidence="2" type="ORF">R3W88_014610</name>
</gene>